<keyword evidence="1" id="KW-0472">Membrane</keyword>
<dbReference type="AlphaFoldDB" id="E6TTK3"/>
<reference evidence="2 3" key="1">
    <citation type="submission" date="2010-12" db="EMBL/GenBank/DDBJ databases">
        <title>Complete sequence of Bacillus cellulosilyticus DSM 2522.</title>
        <authorList>
            <consortium name="US DOE Joint Genome Institute"/>
            <person name="Lucas S."/>
            <person name="Copeland A."/>
            <person name="Lapidus A."/>
            <person name="Cheng J.-F."/>
            <person name="Bruce D."/>
            <person name="Goodwin L."/>
            <person name="Pitluck S."/>
            <person name="Chertkov O."/>
            <person name="Detter J.C."/>
            <person name="Han C."/>
            <person name="Tapia R."/>
            <person name="Land M."/>
            <person name="Hauser L."/>
            <person name="Jeffries C."/>
            <person name="Kyrpides N."/>
            <person name="Ivanova N."/>
            <person name="Mikhailova N."/>
            <person name="Brumm P."/>
            <person name="Mead D."/>
            <person name="Woyke T."/>
        </authorList>
    </citation>
    <scope>NUCLEOTIDE SEQUENCE [LARGE SCALE GENOMIC DNA]</scope>
    <source>
        <strain evidence="3">ATCC 21833 / DSM 2522 / FERM P-1141 / JCM 9156 / N-4</strain>
    </source>
</reference>
<name>E6TTK3_EVAC2</name>
<evidence type="ECO:0000313" key="2">
    <source>
        <dbReference type="EMBL" id="ADU29639.1"/>
    </source>
</evidence>
<dbReference type="eggNOG" id="ENOG5030EU8">
    <property type="taxonomic scope" value="Bacteria"/>
</dbReference>
<dbReference type="EMBL" id="CP002394">
    <property type="protein sequence ID" value="ADU29639.1"/>
    <property type="molecule type" value="Genomic_DNA"/>
</dbReference>
<gene>
    <name evidence="2" type="ordered locus">Bcell_1374</name>
</gene>
<feature type="transmembrane region" description="Helical" evidence="1">
    <location>
        <begin position="15"/>
        <end position="34"/>
    </location>
</feature>
<feature type="transmembrane region" description="Helical" evidence="1">
    <location>
        <begin position="46"/>
        <end position="70"/>
    </location>
</feature>
<dbReference type="KEGG" id="bco:Bcell_1374"/>
<dbReference type="Proteomes" id="UP000001401">
    <property type="component" value="Chromosome"/>
</dbReference>
<evidence type="ECO:0000256" key="1">
    <source>
        <dbReference type="SAM" id="Phobius"/>
    </source>
</evidence>
<protein>
    <submittedName>
        <fullName evidence="2">Uncharacterized protein</fullName>
    </submittedName>
</protein>
<organism evidence="2 3">
    <name type="scientific">Evansella cellulosilytica (strain ATCC 21833 / DSM 2522 / FERM P-1141 / JCM 9156 / N-4)</name>
    <name type="common">Bacillus cellulosilyticus</name>
    <dbReference type="NCBI Taxonomy" id="649639"/>
    <lineage>
        <taxon>Bacteria</taxon>
        <taxon>Bacillati</taxon>
        <taxon>Bacillota</taxon>
        <taxon>Bacilli</taxon>
        <taxon>Bacillales</taxon>
        <taxon>Bacillaceae</taxon>
        <taxon>Evansella</taxon>
    </lineage>
</organism>
<keyword evidence="1" id="KW-0812">Transmembrane</keyword>
<accession>E6TTK3</accession>
<keyword evidence="1" id="KW-1133">Transmembrane helix</keyword>
<proteinExistence type="predicted"/>
<keyword evidence="3" id="KW-1185">Reference proteome</keyword>
<dbReference type="RefSeq" id="WP_013487976.1">
    <property type="nucleotide sequence ID" value="NC_014829.1"/>
</dbReference>
<sequence length="80" mass="9009">MSFFTNLSKEEKTEYAIVFSIFAISIIVGMVVGQNTEWFRPAFSSAGYMAASLVTCLVLFMIYNVTLFFISLSKKKSVNE</sequence>
<evidence type="ECO:0000313" key="3">
    <source>
        <dbReference type="Proteomes" id="UP000001401"/>
    </source>
</evidence>
<dbReference type="OrthoDB" id="2891723at2"/>
<dbReference type="HOGENOM" id="CLU_195776_0_0_9"/>